<dbReference type="Gene3D" id="3.20.20.70">
    <property type="entry name" value="Aldolase class I"/>
    <property type="match status" value="1"/>
</dbReference>
<keyword evidence="6 12" id="KW-0819">tRNA processing</keyword>
<dbReference type="Proteomes" id="UP000178811">
    <property type="component" value="Unassembled WGS sequence"/>
</dbReference>
<evidence type="ECO:0000259" key="15">
    <source>
        <dbReference type="Pfam" id="PF01207"/>
    </source>
</evidence>
<keyword evidence="9 12" id="KW-0560">Oxidoreductase</keyword>
<dbReference type="PANTHER" id="PTHR11082:SF25">
    <property type="entry name" value="DUS-LIKE FMN-BINDING DOMAIN-CONTAINING PROTEIN"/>
    <property type="match status" value="1"/>
</dbReference>
<evidence type="ECO:0000256" key="12">
    <source>
        <dbReference type="PIRNR" id="PIRNR006621"/>
    </source>
</evidence>
<dbReference type="CDD" id="cd02801">
    <property type="entry name" value="DUS_like_FMN"/>
    <property type="match status" value="1"/>
</dbReference>
<evidence type="ECO:0000256" key="1">
    <source>
        <dbReference type="ARBA" id="ARBA00001917"/>
    </source>
</evidence>
<evidence type="ECO:0000256" key="10">
    <source>
        <dbReference type="ARBA" id="ARBA00048205"/>
    </source>
</evidence>
<feature type="binding site" evidence="14">
    <location>
        <position position="80"/>
    </location>
    <ligand>
        <name>FMN</name>
        <dbReference type="ChEBI" id="CHEBI:58210"/>
    </ligand>
</feature>
<dbReference type="SUPFAM" id="SSF51395">
    <property type="entry name" value="FMN-linked oxidoreductases"/>
    <property type="match status" value="1"/>
</dbReference>
<evidence type="ECO:0000256" key="9">
    <source>
        <dbReference type="ARBA" id="ARBA00023002"/>
    </source>
</evidence>
<keyword evidence="3" id="KW-0820">tRNA-binding</keyword>
<keyword evidence="7" id="KW-0521">NADP</keyword>
<feature type="binding site" evidence="14">
    <location>
        <position position="149"/>
    </location>
    <ligand>
        <name>FMN</name>
        <dbReference type="ChEBI" id="CHEBI:58210"/>
    </ligand>
</feature>
<dbReference type="EMBL" id="MFLW01000027">
    <property type="protein sequence ID" value="OGG77957.1"/>
    <property type="molecule type" value="Genomic_DNA"/>
</dbReference>
<evidence type="ECO:0000256" key="13">
    <source>
        <dbReference type="PIRSR" id="PIRSR006621-1"/>
    </source>
</evidence>
<keyword evidence="14" id="KW-0547">Nucleotide-binding</keyword>
<dbReference type="InterPro" id="IPR035587">
    <property type="entry name" value="DUS-like_FMN-bd"/>
</dbReference>
<organism evidence="16 17">
    <name type="scientific">Candidatus Kaiserbacteria bacterium RIFCSPLOWO2_01_FULL_52_12b</name>
    <dbReference type="NCBI Taxonomy" id="1798509"/>
    <lineage>
        <taxon>Bacteria</taxon>
        <taxon>Candidatus Kaiseribacteriota</taxon>
    </lineage>
</organism>
<evidence type="ECO:0000256" key="4">
    <source>
        <dbReference type="ARBA" id="ARBA00022630"/>
    </source>
</evidence>
<evidence type="ECO:0000256" key="6">
    <source>
        <dbReference type="ARBA" id="ARBA00022694"/>
    </source>
</evidence>
<comment type="function">
    <text evidence="2 12">Catalyzes the synthesis of 5,6-dihydrouridine (D), a modified base found in the D-loop of most tRNAs, via the reduction of the C5-C6 double bond in target uridines.</text>
</comment>
<dbReference type="Pfam" id="PF01207">
    <property type="entry name" value="Dus"/>
    <property type="match status" value="1"/>
</dbReference>
<dbReference type="InterPro" id="IPR001269">
    <property type="entry name" value="DUS_fam"/>
</dbReference>
<dbReference type="InterPro" id="IPR013785">
    <property type="entry name" value="Aldolase_TIM"/>
</dbReference>
<evidence type="ECO:0000256" key="3">
    <source>
        <dbReference type="ARBA" id="ARBA00022555"/>
    </source>
</evidence>
<dbReference type="InterPro" id="IPR018517">
    <property type="entry name" value="tRNA_hU_synthase_CS"/>
</dbReference>
<gene>
    <name evidence="16" type="ORF">A3A36_02215</name>
</gene>
<dbReference type="EC" id="1.3.1.-" evidence="12"/>
<feature type="binding site" evidence="14">
    <location>
        <begin position="16"/>
        <end position="18"/>
    </location>
    <ligand>
        <name>FMN</name>
        <dbReference type="ChEBI" id="CHEBI:58210"/>
    </ligand>
</feature>
<dbReference type="GO" id="GO:0017150">
    <property type="term" value="F:tRNA dihydrouridine synthase activity"/>
    <property type="evidence" value="ECO:0007669"/>
    <property type="project" value="InterPro"/>
</dbReference>
<comment type="catalytic activity">
    <reaction evidence="11">
        <text>a 5,6-dihydrouridine in tRNA + NAD(+) = a uridine in tRNA + NADH + H(+)</text>
        <dbReference type="Rhea" id="RHEA:54452"/>
        <dbReference type="Rhea" id="RHEA-COMP:13339"/>
        <dbReference type="Rhea" id="RHEA-COMP:13887"/>
        <dbReference type="ChEBI" id="CHEBI:15378"/>
        <dbReference type="ChEBI" id="CHEBI:57540"/>
        <dbReference type="ChEBI" id="CHEBI:57945"/>
        <dbReference type="ChEBI" id="CHEBI:65315"/>
        <dbReference type="ChEBI" id="CHEBI:74443"/>
    </reaction>
</comment>
<dbReference type="PIRSF" id="PIRSF006621">
    <property type="entry name" value="Dus"/>
    <property type="match status" value="1"/>
</dbReference>
<feature type="binding site" evidence="14">
    <location>
        <position position="177"/>
    </location>
    <ligand>
        <name>FMN</name>
        <dbReference type="ChEBI" id="CHEBI:58210"/>
    </ligand>
</feature>
<sequence>MSFWDNLPKPFFVMAPMADVTDVAFRALVAKRGKPDIFWTEFVSADGLYHTREIKKMSDEENPLMRDLAFGKDQRPIVAQIFSSEPEMIAYATTLVAKLGFDGIDINMGCPDRTIEKQGAGAALVKTPALAVELIRAAQKASNLPVSVKTRIGYSKESLDEWLTALLEASPAAITLHLRTRKEMSLVPANWELMKKAVEIRNRIHPNVFLIGNGDVRNLEDARTKVVESGCDGAMLGRAVFGNPWVFAGRKSEDIPLVEKLAALVELAHDFEKLSPPKNFAILKKHIKAFVTGFDGAVELRTRLMVVNSAAALAATVAKHLSSE</sequence>
<evidence type="ECO:0000256" key="14">
    <source>
        <dbReference type="PIRSR" id="PIRSR006621-2"/>
    </source>
</evidence>
<feature type="binding site" evidence="14">
    <location>
        <begin position="237"/>
        <end position="238"/>
    </location>
    <ligand>
        <name>FMN</name>
        <dbReference type="ChEBI" id="CHEBI:58210"/>
    </ligand>
</feature>
<dbReference type="AlphaFoldDB" id="A0A1F6EWG0"/>
<protein>
    <recommendedName>
        <fullName evidence="12">tRNA-dihydrouridine synthase</fullName>
        <ecNumber evidence="12">1.3.1.-</ecNumber>
    </recommendedName>
</protein>
<proteinExistence type="inferred from homology"/>
<dbReference type="InterPro" id="IPR024036">
    <property type="entry name" value="tRNA-dHydroUridine_Synthase_C"/>
</dbReference>
<dbReference type="PROSITE" id="PS01136">
    <property type="entry name" value="UPF0034"/>
    <property type="match status" value="1"/>
</dbReference>
<evidence type="ECO:0000256" key="11">
    <source>
        <dbReference type="ARBA" id="ARBA00048802"/>
    </source>
</evidence>
<feature type="active site" description="Proton donor" evidence="13">
    <location>
        <position position="110"/>
    </location>
</feature>
<evidence type="ECO:0000256" key="8">
    <source>
        <dbReference type="ARBA" id="ARBA00022884"/>
    </source>
</evidence>
<comment type="catalytic activity">
    <reaction evidence="10">
        <text>a 5,6-dihydrouridine in tRNA + NADP(+) = a uridine in tRNA + NADPH + H(+)</text>
        <dbReference type="Rhea" id="RHEA:23624"/>
        <dbReference type="Rhea" id="RHEA-COMP:13339"/>
        <dbReference type="Rhea" id="RHEA-COMP:13887"/>
        <dbReference type="ChEBI" id="CHEBI:15378"/>
        <dbReference type="ChEBI" id="CHEBI:57783"/>
        <dbReference type="ChEBI" id="CHEBI:58349"/>
        <dbReference type="ChEBI" id="CHEBI:65315"/>
        <dbReference type="ChEBI" id="CHEBI:74443"/>
    </reaction>
</comment>
<comment type="cofactor">
    <cofactor evidence="1 12 14">
        <name>FMN</name>
        <dbReference type="ChEBI" id="CHEBI:58210"/>
    </cofactor>
</comment>
<dbReference type="GO" id="GO:0000049">
    <property type="term" value="F:tRNA binding"/>
    <property type="evidence" value="ECO:0007669"/>
    <property type="project" value="UniProtKB-KW"/>
</dbReference>
<reference evidence="16 17" key="1">
    <citation type="journal article" date="2016" name="Nat. Commun.">
        <title>Thousands of microbial genomes shed light on interconnected biogeochemical processes in an aquifer system.</title>
        <authorList>
            <person name="Anantharaman K."/>
            <person name="Brown C.T."/>
            <person name="Hug L.A."/>
            <person name="Sharon I."/>
            <person name="Castelle C.J."/>
            <person name="Probst A.J."/>
            <person name="Thomas B.C."/>
            <person name="Singh A."/>
            <person name="Wilkins M.J."/>
            <person name="Karaoz U."/>
            <person name="Brodie E.L."/>
            <person name="Williams K.H."/>
            <person name="Hubbard S.S."/>
            <person name="Banfield J.F."/>
        </authorList>
    </citation>
    <scope>NUCLEOTIDE SEQUENCE [LARGE SCALE GENOMIC DNA]</scope>
</reference>
<keyword evidence="4 12" id="KW-0285">Flavoprotein</keyword>
<evidence type="ECO:0000313" key="17">
    <source>
        <dbReference type="Proteomes" id="UP000178811"/>
    </source>
</evidence>
<keyword evidence="8" id="KW-0694">RNA-binding</keyword>
<evidence type="ECO:0000256" key="7">
    <source>
        <dbReference type="ARBA" id="ARBA00022857"/>
    </source>
</evidence>
<name>A0A1F6EWG0_9BACT</name>
<evidence type="ECO:0000256" key="5">
    <source>
        <dbReference type="ARBA" id="ARBA00022643"/>
    </source>
</evidence>
<comment type="caution">
    <text evidence="16">The sequence shown here is derived from an EMBL/GenBank/DDBJ whole genome shotgun (WGS) entry which is preliminary data.</text>
</comment>
<evidence type="ECO:0000256" key="2">
    <source>
        <dbReference type="ARBA" id="ARBA00002790"/>
    </source>
</evidence>
<keyword evidence="5 12" id="KW-0288">FMN</keyword>
<dbReference type="Gene3D" id="1.10.1200.80">
    <property type="entry name" value="Putative flavin oxidoreducatase, domain 2"/>
    <property type="match status" value="1"/>
</dbReference>
<feature type="domain" description="DUS-like FMN-binding" evidence="15">
    <location>
        <begin position="14"/>
        <end position="317"/>
    </location>
</feature>
<comment type="similarity">
    <text evidence="12">Belongs to the dus family.</text>
</comment>
<evidence type="ECO:0000313" key="16">
    <source>
        <dbReference type="EMBL" id="OGG77957.1"/>
    </source>
</evidence>
<dbReference type="PANTHER" id="PTHR11082">
    <property type="entry name" value="TRNA-DIHYDROURIDINE SYNTHASE"/>
    <property type="match status" value="1"/>
</dbReference>
<dbReference type="GO" id="GO:0050660">
    <property type="term" value="F:flavin adenine dinucleotide binding"/>
    <property type="evidence" value="ECO:0007669"/>
    <property type="project" value="InterPro"/>
</dbReference>
<accession>A0A1F6EWG0</accession>